<accession>A0A2I2GL69</accession>
<organism evidence="5 6">
    <name type="scientific">Aspergillus steynii IBT 23096</name>
    <dbReference type="NCBI Taxonomy" id="1392250"/>
    <lineage>
        <taxon>Eukaryota</taxon>
        <taxon>Fungi</taxon>
        <taxon>Dikarya</taxon>
        <taxon>Ascomycota</taxon>
        <taxon>Pezizomycotina</taxon>
        <taxon>Eurotiomycetes</taxon>
        <taxon>Eurotiomycetidae</taxon>
        <taxon>Eurotiales</taxon>
        <taxon>Aspergillaceae</taxon>
        <taxon>Aspergillus</taxon>
        <taxon>Aspergillus subgen. Circumdati</taxon>
    </lineage>
</organism>
<evidence type="ECO:0000313" key="6">
    <source>
        <dbReference type="Proteomes" id="UP000234275"/>
    </source>
</evidence>
<dbReference type="PANTHER" id="PTHR47256">
    <property type="entry name" value="ZN(II)2CYS6 TRANSCRIPTION FACTOR (EUROFUNG)-RELATED"/>
    <property type="match status" value="1"/>
</dbReference>
<sequence length="642" mass="72753">MSALIASDASSDLANANSHEQKCSPVAPCQSCRHGAAAEGTRSSTHGSNLLEDLLQVLRSLQEQDAYVLLKMIRGNAPFGQIRNYISHALSNTRAESDDEASLRKLQAVQYSMEAYSRVPPFRPRVMDFRLLSRHAPYRMPARPWTSVTNDDDLVSHLVSLYFTWDYPFYAFVDRNVLVKHLTLGNVSSDFCSQFLVNALLANACHYSQYYSEAYTVPGDIRTMGTQFLAEAEQHMQMHQFESGTDVRLASVQATLLLYERYSMSGEDDHGYSMLHRATEMAEALGIINSPQLNLDQSRMSEDMIASVKRTAWGLFQIDTVVHANFLRPSRVFKVSVSPINREETDETDVWTPYPISQSPRPSWMSQYFDEACRLSVIARDMSRGTHSHSEPDLDLRPQKQALYARLRRWEEELPAAFAPAQRPASHIILLRMRYHALLIHLLLNEFGGQLPFHAPTSSERWGQYETTVSGEAWDMALSSAREIAGLVRLHRDEYGIVRAHQYTMYTIMLALFTLLEQPSFELLDHDFLSLTSSLSVVSSCSRVGNNLWRIFRQSVRARVHDLQSLEASSPQSSSLRPTDRWNRYAEALRKLAENDGSKESPSRYVATSIGDMLGMFETLSVGNQEDLQAREQSSAFRFSPS</sequence>
<dbReference type="GeneID" id="36561914"/>
<evidence type="ECO:0000259" key="4">
    <source>
        <dbReference type="Pfam" id="PF04082"/>
    </source>
</evidence>
<dbReference type="GO" id="GO:0008270">
    <property type="term" value="F:zinc ion binding"/>
    <property type="evidence" value="ECO:0007669"/>
    <property type="project" value="InterPro"/>
</dbReference>
<keyword evidence="6" id="KW-1185">Reference proteome</keyword>
<name>A0A2I2GL69_9EURO</name>
<dbReference type="GO" id="GO:0006351">
    <property type="term" value="P:DNA-templated transcription"/>
    <property type="evidence" value="ECO:0007669"/>
    <property type="project" value="InterPro"/>
</dbReference>
<dbReference type="VEuPathDB" id="FungiDB:P170DRAFT_504539"/>
<dbReference type="Pfam" id="PF04082">
    <property type="entry name" value="Fungal_trans"/>
    <property type="match status" value="1"/>
</dbReference>
<dbReference type="OrthoDB" id="2593732at2759"/>
<keyword evidence="3" id="KW-0539">Nucleus</keyword>
<dbReference type="AlphaFoldDB" id="A0A2I2GL69"/>
<dbReference type="CDD" id="cd12148">
    <property type="entry name" value="fungal_TF_MHR"/>
    <property type="match status" value="1"/>
</dbReference>
<comment type="caution">
    <text evidence="5">The sequence shown here is derived from an EMBL/GenBank/DDBJ whole genome shotgun (WGS) entry which is preliminary data.</text>
</comment>
<dbReference type="EMBL" id="MSFO01000001">
    <property type="protein sequence ID" value="PLB53597.1"/>
    <property type="molecule type" value="Genomic_DNA"/>
</dbReference>
<protein>
    <submittedName>
        <fullName evidence="5">Pathway-specific regulatory protein</fullName>
    </submittedName>
</protein>
<keyword evidence="1" id="KW-0805">Transcription regulation</keyword>
<dbReference type="InterPro" id="IPR007219">
    <property type="entry name" value="XnlR_reg_dom"/>
</dbReference>
<evidence type="ECO:0000256" key="3">
    <source>
        <dbReference type="ARBA" id="ARBA00023242"/>
    </source>
</evidence>
<dbReference type="RefSeq" id="XP_024708899.1">
    <property type="nucleotide sequence ID" value="XM_024854208.1"/>
</dbReference>
<gene>
    <name evidence="5" type="ORF">P170DRAFT_504539</name>
</gene>
<feature type="domain" description="Xylanolytic transcriptional activator regulatory" evidence="4">
    <location>
        <begin position="160"/>
        <end position="354"/>
    </location>
</feature>
<reference evidence="5 6" key="1">
    <citation type="submission" date="2016-12" db="EMBL/GenBank/DDBJ databases">
        <title>The genomes of Aspergillus section Nigri reveals drivers in fungal speciation.</title>
        <authorList>
            <consortium name="DOE Joint Genome Institute"/>
            <person name="Vesth T.C."/>
            <person name="Nybo J."/>
            <person name="Theobald S."/>
            <person name="Brandl J."/>
            <person name="Frisvad J.C."/>
            <person name="Nielsen K.F."/>
            <person name="Lyhne E.K."/>
            <person name="Kogle M.E."/>
            <person name="Kuo A."/>
            <person name="Riley R."/>
            <person name="Clum A."/>
            <person name="Nolan M."/>
            <person name="Lipzen A."/>
            <person name="Salamov A."/>
            <person name="Henrissat B."/>
            <person name="Wiebenga A."/>
            <person name="De Vries R.P."/>
            <person name="Grigoriev I.V."/>
            <person name="Mortensen U.H."/>
            <person name="Andersen M.R."/>
            <person name="Baker S.E."/>
        </authorList>
    </citation>
    <scope>NUCLEOTIDE SEQUENCE [LARGE SCALE GENOMIC DNA]</scope>
    <source>
        <strain evidence="5 6">IBT 23096</strain>
    </source>
</reference>
<evidence type="ECO:0000313" key="5">
    <source>
        <dbReference type="EMBL" id="PLB53597.1"/>
    </source>
</evidence>
<keyword evidence="2" id="KW-0804">Transcription</keyword>
<dbReference type="PANTHER" id="PTHR47256:SF5">
    <property type="entry name" value="ZN(II)2CYS6 TRANSCRIPTION FACTOR (EUROFUNG)"/>
    <property type="match status" value="1"/>
</dbReference>
<proteinExistence type="predicted"/>
<dbReference type="GO" id="GO:0003677">
    <property type="term" value="F:DNA binding"/>
    <property type="evidence" value="ECO:0007669"/>
    <property type="project" value="InterPro"/>
</dbReference>
<evidence type="ECO:0000256" key="1">
    <source>
        <dbReference type="ARBA" id="ARBA00023015"/>
    </source>
</evidence>
<dbReference type="Proteomes" id="UP000234275">
    <property type="component" value="Unassembled WGS sequence"/>
</dbReference>
<dbReference type="InterPro" id="IPR053187">
    <property type="entry name" value="Notoamide_regulator"/>
</dbReference>
<evidence type="ECO:0000256" key="2">
    <source>
        <dbReference type="ARBA" id="ARBA00023163"/>
    </source>
</evidence>